<dbReference type="HOGENOM" id="CLU_640990_0_0_1"/>
<proteinExistence type="predicted"/>
<evidence type="ECO:0008006" key="3">
    <source>
        <dbReference type="Google" id="ProtNLM"/>
    </source>
</evidence>
<keyword evidence="2" id="KW-1185">Reference proteome</keyword>
<dbReference type="EMBL" id="KE504210">
    <property type="protein sequence ID" value="EPS95318.1"/>
    <property type="molecule type" value="Genomic_DNA"/>
</dbReference>
<dbReference type="AlphaFoldDB" id="S8DVV5"/>
<accession>S8DVV5</accession>
<organism evidence="1 2">
    <name type="scientific">Fomitopsis schrenkii</name>
    <name type="common">Brown rot fungus</name>
    <dbReference type="NCBI Taxonomy" id="2126942"/>
    <lineage>
        <taxon>Eukaryota</taxon>
        <taxon>Fungi</taxon>
        <taxon>Dikarya</taxon>
        <taxon>Basidiomycota</taxon>
        <taxon>Agaricomycotina</taxon>
        <taxon>Agaricomycetes</taxon>
        <taxon>Polyporales</taxon>
        <taxon>Fomitopsis</taxon>
    </lineage>
</organism>
<dbReference type="OrthoDB" id="2796808at2759"/>
<dbReference type="Proteomes" id="UP000015241">
    <property type="component" value="Unassembled WGS sequence"/>
</dbReference>
<evidence type="ECO:0000313" key="2">
    <source>
        <dbReference type="Proteomes" id="UP000015241"/>
    </source>
</evidence>
<dbReference type="InterPro" id="IPR011047">
    <property type="entry name" value="Quinoprotein_ADH-like_sf"/>
</dbReference>
<dbReference type="InParanoid" id="S8DVV5"/>
<gene>
    <name evidence="1" type="ORF">FOMPIDRAFT_1054306</name>
</gene>
<dbReference type="SUPFAM" id="SSF50998">
    <property type="entry name" value="Quinoprotein alcohol dehydrogenase-like"/>
    <property type="match status" value="1"/>
</dbReference>
<reference evidence="1 2" key="1">
    <citation type="journal article" date="2012" name="Science">
        <title>The Paleozoic origin of enzymatic lignin decomposition reconstructed from 31 fungal genomes.</title>
        <authorList>
            <person name="Floudas D."/>
            <person name="Binder M."/>
            <person name="Riley R."/>
            <person name="Barry K."/>
            <person name="Blanchette R.A."/>
            <person name="Henrissat B."/>
            <person name="Martinez A.T."/>
            <person name="Otillar R."/>
            <person name="Spatafora J.W."/>
            <person name="Yadav J.S."/>
            <person name="Aerts A."/>
            <person name="Benoit I."/>
            <person name="Boyd A."/>
            <person name="Carlson A."/>
            <person name="Copeland A."/>
            <person name="Coutinho P.M."/>
            <person name="de Vries R.P."/>
            <person name="Ferreira P."/>
            <person name="Findley K."/>
            <person name="Foster B."/>
            <person name="Gaskell J."/>
            <person name="Glotzer D."/>
            <person name="Gorecki P."/>
            <person name="Heitman J."/>
            <person name="Hesse C."/>
            <person name="Hori C."/>
            <person name="Igarashi K."/>
            <person name="Jurgens J.A."/>
            <person name="Kallen N."/>
            <person name="Kersten P."/>
            <person name="Kohler A."/>
            <person name="Kuees U."/>
            <person name="Kumar T.K.A."/>
            <person name="Kuo A."/>
            <person name="LaButti K."/>
            <person name="Larrondo L.F."/>
            <person name="Lindquist E."/>
            <person name="Ling A."/>
            <person name="Lombard V."/>
            <person name="Lucas S."/>
            <person name="Lundell T."/>
            <person name="Martin R."/>
            <person name="McLaughlin D.J."/>
            <person name="Morgenstern I."/>
            <person name="Morin E."/>
            <person name="Murat C."/>
            <person name="Nagy L.G."/>
            <person name="Nolan M."/>
            <person name="Ohm R.A."/>
            <person name="Patyshakuliyeva A."/>
            <person name="Rokas A."/>
            <person name="Ruiz-Duenas F.J."/>
            <person name="Sabat G."/>
            <person name="Salamov A."/>
            <person name="Samejima M."/>
            <person name="Schmutz J."/>
            <person name="Slot J.C."/>
            <person name="St John F."/>
            <person name="Stenlid J."/>
            <person name="Sun H."/>
            <person name="Sun S."/>
            <person name="Syed K."/>
            <person name="Tsang A."/>
            <person name="Wiebenga A."/>
            <person name="Young D."/>
            <person name="Pisabarro A."/>
            <person name="Eastwood D.C."/>
            <person name="Martin F."/>
            <person name="Cullen D."/>
            <person name="Grigoriev I.V."/>
            <person name="Hibbett D.S."/>
        </authorList>
    </citation>
    <scope>NUCLEOTIDE SEQUENCE</scope>
    <source>
        <strain evidence="2">FP-58527</strain>
    </source>
</reference>
<protein>
    <recommendedName>
        <fullName evidence="3">Cleavage/polyadenylation specificity factor A subunit N-terminal domain-containing protein</fullName>
    </recommendedName>
</protein>
<evidence type="ECO:0000313" key="1">
    <source>
        <dbReference type="EMBL" id="EPS95318.1"/>
    </source>
</evidence>
<sequence>MSTATSQSLAIEGDLQTFYVHEQYVLTFTTTSVDVWRTADEHGRLDHAARLASFVECPPYGLDPIIDTKRDLIIIADRNYAQPPSIPLLLVFGLTDGKLIRMMELYGTPAEKPLQYANGKVLVAIEEEGNKVPPEGLTTVLLCDVAGDGGRLGGITLPKRLRAREQSRLNTSGGILLPVQLMPNGDIIATSSEAYNSTMEVLRYRAADVSTFTEPDAHFELATSREIFERIQPTCSGLLDEHTILMAVYEADDDQLPKGDACQTAIYAVDTESMTVRWRSDSVGGMVTDVRYVAALDAVVAFGAHDNGTHEDPDPFAYVLALDPATGVQRRMETVGHRGREGSVQYCGLAGKADDLIMVVVFSDASVWSGNLRSMLEDGPAGGSWLQIVESLTGDRRIDVAGVAGRTVILSVNDVNGSSSEIRFFPLE</sequence>
<name>S8DVV5_FOMSC</name>